<name>A0A834XZV6_APHGI</name>
<comment type="caution">
    <text evidence="1">The sequence shown here is derived from an EMBL/GenBank/DDBJ whole genome shotgun (WGS) entry which is preliminary data.</text>
</comment>
<dbReference type="Proteomes" id="UP000639338">
    <property type="component" value="Unassembled WGS sequence"/>
</dbReference>
<dbReference type="OrthoDB" id="10029243at2759"/>
<evidence type="ECO:0000313" key="2">
    <source>
        <dbReference type="Proteomes" id="UP000639338"/>
    </source>
</evidence>
<protein>
    <submittedName>
        <fullName evidence="1">Uncharacterized protein</fullName>
    </submittedName>
</protein>
<accession>A0A834XZV6</accession>
<evidence type="ECO:0000313" key="1">
    <source>
        <dbReference type="EMBL" id="KAF7996643.1"/>
    </source>
</evidence>
<organism evidence="1 2">
    <name type="scientific">Aphidius gifuensis</name>
    <name type="common">Parasitoid wasp</name>
    <dbReference type="NCBI Taxonomy" id="684658"/>
    <lineage>
        <taxon>Eukaryota</taxon>
        <taxon>Metazoa</taxon>
        <taxon>Ecdysozoa</taxon>
        <taxon>Arthropoda</taxon>
        <taxon>Hexapoda</taxon>
        <taxon>Insecta</taxon>
        <taxon>Pterygota</taxon>
        <taxon>Neoptera</taxon>
        <taxon>Endopterygota</taxon>
        <taxon>Hymenoptera</taxon>
        <taxon>Apocrita</taxon>
        <taxon>Ichneumonoidea</taxon>
        <taxon>Braconidae</taxon>
        <taxon>Aphidiinae</taxon>
        <taxon>Aphidius</taxon>
    </lineage>
</organism>
<keyword evidence="2" id="KW-1185">Reference proteome</keyword>
<proteinExistence type="predicted"/>
<sequence>MNKRLAILSNIYDSFIFTGTKVADNHSFQVVSEVEKGDSFFTHWEYRNSQEIDNNDNQLPSQNDLTLCDFDAALYNGQPHPGYAPN</sequence>
<gene>
    <name evidence="1" type="ORF">HCN44_002289</name>
</gene>
<dbReference type="EMBL" id="JACMRX010000001">
    <property type="protein sequence ID" value="KAF7996643.1"/>
    <property type="molecule type" value="Genomic_DNA"/>
</dbReference>
<dbReference type="AlphaFoldDB" id="A0A834XZV6"/>
<reference evidence="1 2" key="1">
    <citation type="submission" date="2020-08" db="EMBL/GenBank/DDBJ databases">
        <title>Aphidius gifuensis genome sequencing and assembly.</title>
        <authorList>
            <person name="Du Z."/>
        </authorList>
    </citation>
    <scope>NUCLEOTIDE SEQUENCE [LARGE SCALE GENOMIC DNA]</scope>
    <source>
        <strain evidence="1">YNYX2018</strain>
        <tissue evidence="1">Adults</tissue>
    </source>
</reference>